<feature type="signal peptide" evidence="3">
    <location>
        <begin position="1"/>
        <end position="21"/>
    </location>
</feature>
<evidence type="ECO:0000313" key="6">
    <source>
        <dbReference type="Proteomes" id="UP000034029"/>
    </source>
</evidence>
<dbReference type="Gene3D" id="2.60.40.1240">
    <property type="match status" value="1"/>
</dbReference>
<evidence type="ECO:0008006" key="8">
    <source>
        <dbReference type="Google" id="ProtNLM"/>
    </source>
</evidence>
<keyword evidence="1 3" id="KW-0732">Signal</keyword>
<keyword evidence="6" id="KW-1185">Reference proteome</keyword>
<feature type="chain" id="PRO_5043624060" description="DUF4352 domain-containing protein" evidence="3">
    <location>
        <begin position="22"/>
        <end position="194"/>
    </location>
</feature>
<proteinExistence type="predicted"/>
<reference evidence="4 6" key="1">
    <citation type="journal article" date="2015" name="Int. J. Syst. Evol. Microbiol.">
        <title>Complete genome sequence of Salinicoccus halodurans H3B36, isolated from the Qaidam Basin in China.</title>
        <authorList>
            <person name="Jiang K."/>
            <person name="Xue Y."/>
            <person name="Ma Y."/>
        </authorList>
    </citation>
    <scope>NUCLEOTIDE SEQUENCE [LARGE SCALE GENOMIC DNA]</scope>
    <source>
        <strain evidence="4 6">H3B36</strain>
    </source>
</reference>
<accession>A0A0F7HKJ0</accession>
<evidence type="ECO:0000313" key="7">
    <source>
        <dbReference type="Proteomes" id="UP000183090"/>
    </source>
</evidence>
<dbReference type="RefSeq" id="WP_046789448.1">
    <property type="nucleotide sequence ID" value="NZ_CP011366.1"/>
</dbReference>
<dbReference type="EMBL" id="CP011366">
    <property type="protein sequence ID" value="AKG73257.1"/>
    <property type="molecule type" value="Genomic_DNA"/>
</dbReference>
<evidence type="ECO:0000256" key="2">
    <source>
        <dbReference type="SAM" id="MobiDB-lite"/>
    </source>
</evidence>
<reference evidence="6" key="2">
    <citation type="submission" date="2015-04" db="EMBL/GenBank/DDBJ databases">
        <title>Complete genome sequence of Salinicoccus halodurans strain H3B36, isolated from the Qaidam basin of China.</title>
        <authorList>
            <person name="Ma Y."/>
            <person name="Jiang K."/>
            <person name="Xue Y."/>
        </authorList>
    </citation>
    <scope>NUCLEOTIDE SEQUENCE [LARGE SCALE GENOMIC DNA]</scope>
    <source>
        <strain evidence="6">H3B36</strain>
    </source>
</reference>
<dbReference type="EMBL" id="FOTB01000004">
    <property type="protein sequence ID" value="SFK83231.1"/>
    <property type="molecule type" value="Genomic_DNA"/>
</dbReference>
<name>A0A0F7HKJ0_9STAP</name>
<evidence type="ECO:0000313" key="4">
    <source>
        <dbReference type="EMBL" id="AKG73257.1"/>
    </source>
</evidence>
<evidence type="ECO:0000313" key="5">
    <source>
        <dbReference type="EMBL" id="SFK83231.1"/>
    </source>
</evidence>
<dbReference type="Proteomes" id="UP000034029">
    <property type="component" value="Chromosome"/>
</dbReference>
<sequence length="194" mass="21617">MKKYLGILSILSLYLILGACSGSNESEGETTEESTEETTDNQEESTEEESDGSMYEIGDTAEIESFEWEVPYQVTVNSFDQAQEYDGNSLDSLVSNAGDSHFLGIVNMTVKNISDEPIVIGEYVYPNMVKGGSSGGEQYVYDLSEEDVSQELQPDEEATIDLVYILSEYGDNEHFELTFEQMSPNETAFRLPLE</sequence>
<dbReference type="InterPro" id="IPR029050">
    <property type="entry name" value="Immunoprotect_excell_Ig-like"/>
</dbReference>
<feature type="compositionally biased region" description="Acidic residues" evidence="2">
    <location>
        <begin position="26"/>
        <end position="51"/>
    </location>
</feature>
<feature type="region of interest" description="Disordered" evidence="2">
    <location>
        <begin position="22"/>
        <end position="56"/>
    </location>
</feature>
<dbReference type="Proteomes" id="UP000183090">
    <property type="component" value="Unassembled WGS sequence"/>
</dbReference>
<gene>
    <name evidence="4" type="ORF">AAT16_02915</name>
    <name evidence="5" type="ORF">SAMN05216235_1940</name>
</gene>
<evidence type="ECO:0000256" key="1">
    <source>
        <dbReference type="ARBA" id="ARBA00022729"/>
    </source>
</evidence>
<dbReference type="PROSITE" id="PS51257">
    <property type="entry name" value="PROKAR_LIPOPROTEIN"/>
    <property type="match status" value="1"/>
</dbReference>
<protein>
    <recommendedName>
        <fullName evidence="8">DUF4352 domain-containing protein</fullName>
    </recommendedName>
</protein>
<organism evidence="5 7">
    <name type="scientific">Salinicoccus halodurans</name>
    <dbReference type="NCBI Taxonomy" id="407035"/>
    <lineage>
        <taxon>Bacteria</taxon>
        <taxon>Bacillati</taxon>
        <taxon>Bacillota</taxon>
        <taxon>Bacilli</taxon>
        <taxon>Bacillales</taxon>
        <taxon>Staphylococcaceae</taxon>
        <taxon>Salinicoccus</taxon>
    </lineage>
</organism>
<reference evidence="5 7" key="3">
    <citation type="submission" date="2016-10" db="EMBL/GenBank/DDBJ databases">
        <authorList>
            <person name="Varghese N."/>
            <person name="Submissions S."/>
        </authorList>
    </citation>
    <scope>NUCLEOTIDE SEQUENCE [LARGE SCALE GENOMIC DNA]</scope>
    <source>
        <strain evidence="5 7">CGMCC 1.6501</strain>
    </source>
</reference>
<dbReference type="AlphaFoldDB" id="A0A0F7HKJ0"/>
<dbReference type="OrthoDB" id="2418171at2"/>
<dbReference type="KEGG" id="shv:AAT16_02915"/>
<evidence type="ECO:0000256" key="3">
    <source>
        <dbReference type="SAM" id="SignalP"/>
    </source>
</evidence>